<reference evidence="1 2" key="2">
    <citation type="journal article" date="2022" name="Mol. Ecol. Resour.">
        <title>The genomes of chicory, endive, great burdock and yacon provide insights into Asteraceae paleo-polyploidization history and plant inulin production.</title>
        <authorList>
            <person name="Fan W."/>
            <person name="Wang S."/>
            <person name="Wang H."/>
            <person name="Wang A."/>
            <person name="Jiang F."/>
            <person name="Liu H."/>
            <person name="Zhao H."/>
            <person name="Xu D."/>
            <person name="Zhang Y."/>
        </authorList>
    </citation>
    <scope>NUCLEOTIDE SEQUENCE [LARGE SCALE GENOMIC DNA]</scope>
    <source>
        <strain evidence="2">cv. Niubang</strain>
    </source>
</reference>
<reference evidence="2" key="1">
    <citation type="journal article" date="2022" name="Mol. Ecol. Resour.">
        <title>The genomes of chicory, endive, great burdock and yacon provide insights into Asteraceae palaeo-polyploidization history and plant inulin production.</title>
        <authorList>
            <person name="Fan W."/>
            <person name="Wang S."/>
            <person name="Wang H."/>
            <person name="Wang A."/>
            <person name="Jiang F."/>
            <person name="Liu H."/>
            <person name="Zhao H."/>
            <person name="Xu D."/>
            <person name="Zhang Y."/>
        </authorList>
    </citation>
    <scope>NUCLEOTIDE SEQUENCE [LARGE SCALE GENOMIC DNA]</scope>
    <source>
        <strain evidence="2">cv. Niubang</strain>
    </source>
</reference>
<keyword evidence="2" id="KW-1185">Reference proteome</keyword>
<gene>
    <name evidence="1" type="ORF">L6452_44162</name>
</gene>
<evidence type="ECO:0000313" key="2">
    <source>
        <dbReference type="Proteomes" id="UP001055879"/>
    </source>
</evidence>
<evidence type="ECO:0000313" key="1">
    <source>
        <dbReference type="EMBL" id="KAI3665535.1"/>
    </source>
</evidence>
<protein>
    <submittedName>
        <fullName evidence="1">Uncharacterized protein</fullName>
    </submittedName>
</protein>
<name>A0ACB8XG48_ARCLA</name>
<organism evidence="1 2">
    <name type="scientific">Arctium lappa</name>
    <name type="common">Greater burdock</name>
    <name type="synonym">Lappa major</name>
    <dbReference type="NCBI Taxonomy" id="4217"/>
    <lineage>
        <taxon>Eukaryota</taxon>
        <taxon>Viridiplantae</taxon>
        <taxon>Streptophyta</taxon>
        <taxon>Embryophyta</taxon>
        <taxon>Tracheophyta</taxon>
        <taxon>Spermatophyta</taxon>
        <taxon>Magnoliopsida</taxon>
        <taxon>eudicotyledons</taxon>
        <taxon>Gunneridae</taxon>
        <taxon>Pentapetalae</taxon>
        <taxon>asterids</taxon>
        <taxon>campanulids</taxon>
        <taxon>Asterales</taxon>
        <taxon>Asteraceae</taxon>
        <taxon>Carduoideae</taxon>
        <taxon>Cardueae</taxon>
        <taxon>Arctiinae</taxon>
        <taxon>Arctium</taxon>
    </lineage>
</organism>
<dbReference type="EMBL" id="CM042064">
    <property type="protein sequence ID" value="KAI3665535.1"/>
    <property type="molecule type" value="Genomic_DNA"/>
</dbReference>
<sequence length="147" mass="16987">MPAVSGCKGWLSQEEGSKWRKQRDRRVAGRGPRDCRKGLQAVLYVGERTIIEDMEGESLLLDRDCDLWPTIHFPASLARFALSYYVQNIEKNLLDKFWALDKKTQKEEIKSKDLSEVKEETLGIKSEEIKSKDLVTTRKVEDGEERL</sequence>
<dbReference type="Proteomes" id="UP001055879">
    <property type="component" value="Linkage Group LG18"/>
</dbReference>
<comment type="caution">
    <text evidence="1">The sequence shown here is derived from an EMBL/GenBank/DDBJ whole genome shotgun (WGS) entry which is preliminary data.</text>
</comment>
<proteinExistence type="predicted"/>
<accession>A0ACB8XG48</accession>